<feature type="transmembrane region" description="Helical" evidence="1">
    <location>
        <begin position="48"/>
        <end position="67"/>
    </location>
</feature>
<dbReference type="EMBL" id="KZ501973">
    <property type="protein sequence ID" value="PKU85742.1"/>
    <property type="molecule type" value="Genomic_DNA"/>
</dbReference>
<reference evidence="2 3" key="1">
    <citation type="journal article" date="2016" name="Sci. Rep.">
        <title>The Dendrobium catenatum Lindl. genome sequence provides insights into polysaccharide synthase, floral development and adaptive evolution.</title>
        <authorList>
            <person name="Zhang G.Q."/>
            <person name="Xu Q."/>
            <person name="Bian C."/>
            <person name="Tsai W.C."/>
            <person name="Yeh C.M."/>
            <person name="Liu K.W."/>
            <person name="Yoshida K."/>
            <person name="Zhang L.S."/>
            <person name="Chang S.B."/>
            <person name="Chen F."/>
            <person name="Shi Y."/>
            <person name="Su Y.Y."/>
            <person name="Zhang Y.Q."/>
            <person name="Chen L.J."/>
            <person name="Yin Y."/>
            <person name="Lin M."/>
            <person name="Huang H."/>
            <person name="Deng H."/>
            <person name="Wang Z.W."/>
            <person name="Zhu S.L."/>
            <person name="Zhao X."/>
            <person name="Deng C."/>
            <person name="Niu S.C."/>
            <person name="Huang J."/>
            <person name="Wang M."/>
            <person name="Liu G.H."/>
            <person name="Yang H.J."/>
            <person name="Xiao X.J."/>
            <person name="Hsiao Y.Y."/>
            <person name="Wu W.L."/>
            <person name="Chen Y.Y."/>
            <person name="Mitsuda N."/>
            <person name="Ohme-Takagi M."/>
            <person name="Luo Y.B."/>
            <person name="Van de Peer Y."/>
            <person name="Liu Z.J."/>
        </authorList>
    </citation>
    <scope>NUCLEOTIDE SEQUENCE [LARGE SCALE GENOMIC DNA]</scope>
    <source>
        <tissue evidence="2">The whole plant</tissue>
    </source>
</reference>
<keyword evidence="1" id="KW-1133">Transmembrane helix</keyword>
<gene>
    <name evidence="2" type="ORF">MA16_Dca024811</name>
</gene>
<evidence type="ECO:0000256" key="1">
    <source>
        <dbReference type="SAM" id="Phobius"/>
    </source>
</evidence>
<keyword evidence="1" id="KW-0472">Membrane</keyword>
<keyword evidence="1" id="KW-0812">Transmembrane</keyword>
<organism evidence="2 3">
    <name type="scientific">Dendrobium catenatum</name>
    <dbReference type="NCBI Taxonomy" id="906689"/>
    <lineage>
        <taxon>Eukaryota</taxon>
        <taxon>Viridiplantae</taxon>
        <taxon>Streptophyta</taxon>
        <taxon>Embryophyta</taxon>
        <taxon>Tracheophyta</taxon>
        <taxon>Spermatophyta</taxon>
        <taxon>Magnoliopsida</taxon>
        <taxon>Liliopsida</taxon>
        <taxon>Asparagales</taxon>
        <taxon>Orchidaceae</taxon>
        <taxon>Epidendroideae</taxon>
        <taxon>Malaxideae</taxon>
        <taxon>Dendrobiinae</taxon>
        <taxon>Dendrobium</taxon>
    </lineage>
</organism>
<name>A0A2I0XCU7_9ASPA</name>
<sequence>MVGRGKLRRSIEVLCLLQEEAKGVGFSALSGVEKMSAARVGRVFLKEFLFRSLYGCIGFLIACYWLDLFHEKLLAFIEDNDVATNHLLGGPHGQQGDFYSVTLDFCWLKSIVQAIILVDHKIVSDDVISRLIAPLVRSDGPEMATWPLSHALIPWIRTRVLPLFGLDTWQPSDRPFIKRLIRRPDGPSDVVKWRAPARHVERCH</sequence>
<evidence type="ECO:0000313" key="2">
    <source>
        <dbReference type="EMBL" id="PKU85742.1"/>
    </source>
</evidence>
<reference evidence="2 3" key="2">
    <citation type="journal article" date="2017" name="Nature">
        <title>The Apostasia genome and the evolution of orchids.</title>
        <authorList>
            <person name="Zhang G.Q."/>
            <person name="Liu K.W."/>
            <person name="Li Z."/>
            <person name="Lohaus R."/>
            <person name="Hsiao Y.Y."/>
            <person name="Niu S.C."/>
            <person name="Wang J.Y."/>
            <person name="Lin Y.C."/>
            <person name="Xu Q."/>
            <person name="Chen L.J."/>
            <person name="Yoshida K."/>
            <person name="Fujiwara S."/>
            <person name="Wang Z.W."/>
            <person name="Zhang Y.Q."/>
            <person name="Mitsuda N."/>
            <person name="Wang M."/>
            <person name="Liu G.H."/>
            <person name="Pecoraro L."/>
            <person name="Huang H.X."/>
            <person name="Xiao X.J."/>
            <person name="Lin M."/>
            <person name="Wu X.Y."/>
            <person name="Wu W.L."/>
            <person name="Chen Y.Y."/>
            <person name="Chang S.B."/>
            <person name="Sakamoto S."/>
            <person name="Ohme-Takagi M."/>
            <person name="Yagi M."/>
            <person name="Zeng S.J."/>
            <person name="Shen C.Y."/>
            <person name="Yeh C.M."/>
            <person name="Luo Y.B."/>
            <person name="Tsai W.C."/>
            <person name="Van de Peer Y."/>
            <person name="Liu Z.J."/>
        </authorList>
    </citation>
    <scope>NUCLEOTIDE SEQUENCE [LARGE SCALE GENOMIC DNA]</scope>
    <source>
        <tissue evidence="2">The whole plant</tissue>
    </source>
</reference>
<protein>
    <submittedName>
        <fullName evidence="2">Uncharacterized protein</fullName>
    </submittedName>
</protein>
<dbReference type="AlphaFoldDB" id="A0A2I0XCU7"/>
<proteinExistence type="predicted"/>
<accession>A0A2I0XCU7</accession>
<dbReference type="Proteomes" id="UP000233837">
    <property type="component" value="Unassembled WGS sequence"/>
</dbReference>
<evidence type="ECO:0000313" key="3">
    <source>
        <dbReference type="Proteomes" id="UP000233837"/>
    </source>
</evidence>
<keyword evidence="3" id="KW-1185">Reference proteome</keyword>